<evidence type="ECO:0000313" key="10">
    <source>
        <dbReference type="EMBL" id="RKP21732.1"/>
    </source>
</evidence>
<evidence type="ECO:0000256" key="3">
    <source>
        <dbReference type="ARBA" id="ARBA00022692"/>
    </source>
</evidence>
<proteinExistence type="predicted"/>
<feature type="transmembrane region" description="Helical" evidence="8">
    <location>
        <begin position="409"/>
        <end position="430"/>
    </location>
</feature>
<dbReference type="Proteomes" id="UP000281549">
    <property type="component" value="Unassembled WGS sequence"/>
</dbReference>
<dbReference type="SUPFAM" id="SSF52540">
    <property type="entry name" value="P-loop containing nucleoside triphosphate hydrolases"/>
    <property type="match status" value="1"/>
</dbReference>
<keyword evidence="7 8" id="KW-0472">Membrane</keyword>
<evidence type="ECO:0000256" key="1">
    <source>
        <dbReference type="ARBA" id="ARBA00004141"/>
    </source>
</evidence>
<dbReference type="InterPro" id="IPR013525">
    <property type="entry name" value="ABC2_TM"/>
</dbReference>
<dbReference type="Gene3D" id="3.40.50.300">
    <property type="entry name" value="P-loop containing nucleotide triphosphate hydrolases"/>
    <property type="match status" value="1"/>
</dbReference>
<protein>
    <recommendedName>
        <fullName evidence="9">ABC transporter domain-containing protein</fullName>
    </recommendedName>
</protein>
<evidence type="ECO:0000256" key="6">
    <source>
        <dbReference type="ARBA" id="ARBA00022989"/>
    </source>
</evidence>
<sequence>MAESEIRESTLTRPKNSVHFTFKDLNYSVSIKKKKNALSKATILNKTILKSVTGEFKPGRLTAIMGNSGAGKTSLLNVLAGEVTDGEIKGEIRINGEKAKTSAVKKVSGFVFQDDLILSTMTVREAVNMSATLRLPDTLSVQEKADRVNEIIQVLGLEKAADTIVGDARVKGISGGERKRTAMAMEMVINPPVLFLDEPTSGLDTFTAYNVMKTLKDVAKEGRTIISTIHQPSSDIFHLFDDLILLSEGQIVYCGPAENMVSYLTEHGHPCPKHMNPADYVFMHVLNNSEEIEQRDNLGNKTNAKQNGAERIQTLIDAWKETKEAKAINESIEKASGCGLKDITVTETAGFSKQSNYLFGRAFKNAIRNKMIVRARFGQAIFMGLLIGLIYLNVQDSDMRGQAQNRIGAMYFIATNQIMGGAFGILAIFAAEKKVFLREFGAGYYSLFSFYISKILVELPFYVLSSFATVVIYYYMIGFQSPADKFFIHAGIICLESICAVGIGLMSASFFDDLAVALAVMPPVLITVIIFSGFFVNNGSIPNYLDWIKYLSPVKYGFTAITENEFIGLTFKNCVPRRNVRCDGEFALEQFSLNNEISVAENAAVLFGLGMALYICAYIGMWIITRNKK</sequence>
<keyword evidence="3 8" id="KW-0812">Transmembrane</keyword>
<keyword evidence="6 8" id="KW-1133">Transmembrane helix</keyword>
<feature type="domain" description="ABC transporter" evidence="9">
    <location>
        <begin position="33"/>
        <end position="273"/>
    </location>
</feature>
<accession>A0A4P9YQZ1</accession>
<dbReference type="InterPro" id="IPR050352">
    <property type="entry name" value="ABCG_transporters"/>
</dbReference>
<dbReference type="InterPro" id="IPR043926">
    <property type="entry name" value="ABCG_dom"/>
</dbReference>
<dbReference type="PANTHER" id="PTHR48041:SF139">
    <property type="entry name" value="PROTEIN SCARLET"/>
    <property type="match status" value="1"/>
</dbReference>
<evidence type="ECO:0000256" key="8">
    <source>
        <dbReference type="SAM" id="Phobius"/>
    </source>
</evidence>
<comment type="subcellular location">
    <subcellularLocation>
        <location evidence="1">Membrane</location>
        <topology evidence="1">Multi-pass membrane protein</topology>
    </subcellularLocation>
</comment>
<feature type="transmembrane region" description="Helical" evidence="8">
    <location>
        <begin position="514"/>
        <end position="536"/>
    </location>
</feature>
<dbReference type="PROSITE" id="PS50893">
    <property type="entry name" value="ABC_TRANSPORTER_2"/>
    <property type="match status" value="1"/>
</dbReference>
<dbReference type="GO" id="GO:0140359">
    <property type="term" value="F:ABC-type transporter activity"/>
    <property type="evidence" value="ECO:0007669"/>
    <property type="project" value="InterPro"/>
</dbReference>
<evidence type="ECO:0000313" key="11">
    <source>
        <dbReference type="Proteomes" id="UP000281549"/>
    </source>
</evidence>
<dbReference type="GO" id="GO:0016887">
    <property type="term" value="F:ATP hydrolysis activity"/>
    <property type="evidence" value="ECO:0007669"/>
    <property type="project" value="InterPro"/>
</dbReference>
<dbReference type="Pfam" id="PF19055">
    <property type="entry name" value="ABC2_membrane_7"/>
    <property type="match status" value="1"/>
</dbReference>
<feature type="transmembrane region" description="Helical" evidence="8">
    <location>
        <begin position="486"/>
        <end position="507"/>
    </location>
</feature>
<dbReference type="AlphaFoldDB" id="A0A4P9YQZ1"/>
<keyword evidence="4" id="KW-0547">Nucleotide-binding</keyword>
<evidence type="ECO:0000256" key="4">
    <source>
        <dbReference type="ARBA" id="ARBA00022741"/>
    </source>
</evidence>
<dbReference type="GO" id="GO:0005524">
    <property type="term" value="F:ATP binding"/>
    <property type="evidence" value="ECO:0007669"/>
    <property type="project" value="UniProtKB-KW"/>
</dbReference>
<dbReference type="GO" id="GO:0016020">
    <property type="term" value="C:membrane"/>
    <property type="evidence" value="ECO:0007669"/>
    <property type="project" value="UniProtKB-SubCell"/>
</dbReference>
<dbReference type="CDD" id="cd03213">
    <property type="entry name" value="ABCG_EPDR"/>
    <property type="match status" value="1"/>
</dbReference>
<keyword evidence="2" id="KW-0813">Transport</keyword>
<dbReference type="FunFam" id="3.40.50.300:FF:001077">
    <property type="entry name" value="Uncharacterized protein, isoform A"/>
    <property type="match status" value="1"/>
</dbReference>
<evidence type="ECO:0000256" key="5">
    <source>
        <dbReference type="ARBA" id="ARBA00022840"/>
    </source>
</evidence>
<feature type="transmembrane region" description="Helical" evidence="8">
    <location>
        <begin position="603"/>
        <end position="624"/>
    </location>
</feature>
<dbReference type="InterPro" id="IPR003593">
    <property type="entry name" value="AAA+_ATPase"/>
</dbReference>
<organism evidence="10 11">
    <name type="scientific">Rozella allomycis (strain CSF55)</name>
    <dbReference type="NCBI Taxonomy" id="988480"/>
    <lineage>
        <taxon>Eukaryota</taxon>
        <taxon>Fungi</taxon>
        <taxon>Fungi incertae sedis</taxon>
        <taxon>Cryptomycota</taxon>
        <taxon>Cryptomycota incertae sedis</taxon>
        <taxon>Rozella</taxon>
    </lineage>
</organism>
<gene>
    <name evidence="10" type="ORF">ROZALSC1DRAFT_26874</name>
</gene>
<evidence type="ECO:0000256" key="2">
    <source>
        <dbReference type="ARBA" id="ARBA00022448"/>
    </source>
</evidence>
<feature type="transmembrane region" description="Helical" evidence="8">
    <location>
        <begin position="377"/>
        <end position="394"/>
    </location>
</feature>
<dbReference type="InterPro" id="IPR027417">
    <property type="entry name" value="P-loop_NTPase"/>
</dbReference>
<feature type="transmembrane region" description="Helical" evidence="8">
    <location>
        <begin position="451"/>
        <end position="474"/>
    </location>
</feature>
<dbReference type="InterPro" id="IPR003439">
    <property type="entry name" value="ABC_transporter-like_ATP-bd"/>
</dbReference>
<reference evidence="11" key="1">
    <citation type="journal article" date="2018" name="Nat. Microbiol.">
        <title>Leveraging single-cell genomics to expand the fungal tree of life.</title>
        <authorList>
            <person name="Ahrendt S.R."/>
            <person name="Quandt C.A."/>
            <person name="Ciobanu D."/>
            <person name="Clum A."/>
            <person name="Salamov A."/>
            <person name="Andreopoulos B."/>
            <person name="Cheng J.F."/>
            <person name="Woyke T."/>
            <person name="Pelin A."/>
            <person name="Henrissat B."/>
            <person name="Reynolds N.K."/>
            <person name="Benny G.L."/>
            <person name="Smith M.E."/>
            <person name="James T.Y."/>
            <person name="Grigoriev I.V."/>
        </authorList>
    </citation>
    <scope>NUCLEOTIDE SEQUENCE [LARGE SCALE GENOMIC DNA]</scope>
    <source>
        <strain evidence="11">CSF55</strain>
    </source>
</reference>
<keyword evidence="5" id="KW-0067">ATP-binding</keyword>
<evidence type="ECO:0000259" key="9">
    <source>
        <dbReference type="PROSITE" id="PS50893"/>
    </source>
</evidence>
<name>A0A4P9YQZ1_ROZAC</name>
<dbReference type="Pfam" id="PF01061">
    <property type="entry name" value="ABC2_membrane"/>
    <property type="match status" value="1"/>
</dbReference>
<dbReference type="PANTHER" id="PTHR48041">
    <property type="entry name" value="ABC TRANSPORTER G FAMILY MEMBER 28"/>
    <property type="match status" value="1"/>
</dbReference>
<evidence type="ECO:0000256" key="7">
    <source>
        <dbReference type="ARBA" id="ARBA00023136"/>
    </source>
</evidence>
<dbReference type="SMART" id="SM00382">
    <property type="entry name" value="AAA"/>
    <property type="match status" value="1"/>
</dbReference>
<dbReference type="EMBL" id="ML004932">
    <property type="protein sequence ID" value="RKP21732.1"/>
    <property type="molecule type" value="Genomic_DNA"/>
</dbReference>
<dbReference type="Pfam" id="PF00005">
    <property type="entry name" value="ABC_tran"/>
    <property type="match status" value="1"/>
</dbReference>